<evidence type="ECO:0000313" key="1">
    <source>
        <dbReference type="EMBL" id="KAK6363010.1"/>
    </source>
</evidence>
<reference evidence="1 2" key="1">
    <citation type="submission" date="2019-10" db="EMBL/GenBank/DDBJ databases">
        <authorList>
            <person name="Palmer J.M."/>
        </authorList>
    </citation>
    <scope>NUCLEOTIDE SEQUENCE [LARGE SCALE GENOMIC DNA]</scope>
    <source>
        <strain evidence="1 2">TWF730</strain>
    </source>
</reference>
<protein>
    <submittedName>
        <fullName evidence="1">Uncharacterized protein</fullName>
    </submittedName>
</protein>
<gene>
    <name evidence="1" type="ORF">TWF730_000459</name>
</gene>
<organism evidence="1 2">
    <name type="scientific">Orbilia blumenaviensis</name>
    <dbReference type="NCBI Taxonomy" id="1796055"/>
    <lineage>
        <taxon>Eukaryota</taxon>
        <taxon>Fungi</taxon>
        <taxon>Dikarya</taxon>
        <taxon>Ascomycota</taxon>
        <taxon>Pezizomycotina</taxon>
        <taxon>Orbiliomycetes</taxon>
        <taxon>Orbiliales</taxon>
        <taxon>Orbiliaceae</taxon>
        <taxon>Orbilia</taxon>
    </lineage>
</organism>
<evidence type="ECO:0000313" key="2">
    <source>
        <dbReference type="Proteomes" id="UP001373714"/>
    </source>
</evidence>
<dbReference type="AlphaFoldDB" id="A0AAV9VPC4"/>
<comment type="caution">
    <text evidence="1">The sequence shown here is derived from an EMBL/GenBank/DDBJ whole genome shotgun (WGS) entry which is preliminary data.</text>
</comment>
<keyword evidence="2" id="KW-1185">Reference proteome</keyword>
<proteinExistence type="predicted"/>
<sequence>MWTIFTDSTSQVKDMAPIGRDNKHPIKGRKVLGEKKDCGNITVFTSHAHALGASSGPTQAHYHKLAPHLRENPSEYRAQVRRGERNRKGALLVPIDASIGQMVRITEVLKRAEARRQERKSKMAKNRVNLGAQKLAYQLEKLVLGSAKDEDVEIQM</sequence>
<dbReference type="EMBL" id="JAVHNS010000001">
    <property type="protein sequence ID" value="KAK6363010.1"/>
    <property type="molecule type" value="Genomic_DNA"/>
</dbReference>
<name>A0AAV9VPC4_9PEZI</name>
<dbReference type="Proteomes" id="UP001373714">
    <property type="component" value="Unassembled WGS sequence"/>
</dbReference>
<accession>A0AAV9VPC4</accession>